<dbReference type="EMBL" id="MVOH01000017">
    <property type="protein sequence ID" value="PAU67136.1"/>
    <property type="molecule type" value="Genomic_DNA"/>
</dbReference>
<sequence length="80" mass="8872">MFEFHWGFHTSLLPGNGRQVLIRHYDAEPEDHTGVIFGLLIHRKDVSSGDDGAIHAEQDDFITAAIETCSRCAEGGWVCS</sequence>
<gene>
    <name evidence="1" type="ORF">B1526_1636</name>
</gene>
<evidence type="ECO:0000313" key="1">
    <source>
        <dbReference type="EMBL" id="PAU67136.1"/>
    </source>
</evidence>
<dbReference type="AlphaFoldDB" id="A0A2A2EDX2"/>
<comment type="caution">
    <text evidence="1">The sequence shown here is derived from an EMBL/GenBank/DDBJ whole genome shotgun (WGS) entry which is preliminary data.</text>
</comment>
<keyword evidence="2" id="KW-1185">Reference proteome</keyword>
<reference evidence="1 2" key="1">
    <citation type="journal article" date="2017" name="ISME J.">
        <title>Unveiling bifidobacterial biogeography across the mammalian branch of the tree of life.</title>
        <authorList>
            <person name="Milani C."/>
            <person name="Mangifesta M."/>
            <person name="Mancabelli L."/>
            <person name="Lugli G.A."/>
            <person name="James K."/>
            <person name="Duranti S."/>
            <person name="Turroni F."/>
            <person name="Ferrario C."/>
            <person name="Ossiprandi M.C."/>
            <person name="van Sinderen D."/>
            <person name="Ventura M."/>
        </authorList>
    </citation>
    <scope>NUCLEOTIDE SEQUENCE [LARGE SCALE GENOMIC DNA]</scope>
    <source>
        <strain evidence="2">Ham19E</strain>
    </source>
</reference>
<name>A0A2A2EDX2_9BIFI</name>
<evidence type="ECO:0000313" key="2">
    <source>
        <dbReference type="Proteomes" id="UP000218399"/>
    </source>
</evidence>
<proteinExistence type="predicted"/>
<accession>A0A2A2EDX2</accession>
<organism evidence="1 2">
    <name type="scientific">Bifidobacterium criceti</name>
    <dbReference type="NCBI Taxonomy" id="1960969"/>
    <lineage>
        <taxon>Bacteria</taxon>
        <taxon>Bacillati</taxon>
        <taxon>Actinomycetota</taxon>
        <taxon>Actinomycetes</taxon>
        <taxon>Bifidobacteriales</taxon>
        <taxon>Bifidobacteriaceae</taxon>
        <taxon>Bifidobacterium</taxon>
    </lineage>
</organism>
<protein>
    <submittedName>
        <fullName evidence="1">Uncharacterized protein</fullName>
    </submittedName>
</protein>
<dbReference type="Proteomes" id="UP000218399">
    <property type="component" value="Unassembled WGS sequence"/>
</dbReference>